<dbReference type="AlphaFoldDB" id="I1DUY9"/>
<proteinExistence type="predicted"/>
<comment type="caution">
    <text evidence="2">The sequence shown here is derived from an EMBL/GenBank/DDBJ whole genome shotgun (WGS) entry which is preliminary data.</text>
</comment>
<name>I1DUY9_9GAMM</name>
<dbReference type="EMBL" id="BAFK01000003">
    <property type="protein sequence ID" value="GAB57867.1"/>
    <property type="molecule type" value="Genomic_DNA"/>
</dbReference>
<dbReference type="STRING" id="562729.RNAN_0837"/>
<dbReference type="Pfam" id="PF07963">
    <property type="entry name" value="N_methyl"/>
    <property type="match status" value="1"/>
</dbReference>
<dbReference type="Proteomes" id="UP000004374">
    <property type="component" value="Unassembled WGS sequence"/>
</dbReference>
<reference evidence="2 3" key="1">
    <citation type="journal article" date="2012" name="J. Bacteriol.">
        <title>Genome Sequence of the Protease-Producing Bacterium Rheinheimera nanhaiensis E407-8T, Isolated from Deep-Sea Sediment of the South China Sea.</title>
        <authorList>
            <person name="Zhang X.-Y."/>
            <person name="Zhang Y.-J."/>
            <person name="Qin Q.-L."/>
            <person name="Xie B.-B."/>
            <person name="Chen X.-L."/>
            <person name="Zhou B.-C."/>
            <person name="Zhang Y.-Z."/>
        </authorList>
    </citation>
    <scope>NUCLEOTIDE SEQUENCE [LARGE SCALE GENOMIC DNA]</scope>
    <source>
        <strain evidence="2 3">E407-8</strain>
    </source>
</reference>
<feature type="transmembrane region" description="Helical" evidence="1">
    <location>
        <begin position="12"/>
        <end position="33"/>
    </location>
</feature>
<dbReference type="NCBIfam" id="TIGR02532">
    <property type="entry name" value="IV_pilin_GFxxxE"/>
    <property type="match status" value="1"/>
</dbReference>
<evidence type="ECO:0000256" key="1">
    <source>
        <dbReference type="SAM" id="Phobius"/>
    </source>
</evidence>
<keyword evidence="1" id="KW-1133">Transmembrane helix</keyword>
<keyword evidence="1" id="KW-0812">Transmembrane</keyword>
<evidence type="ECO:0000313" key="3">
    <source>
        <dbReference type="Proteomes" id="UP000004374"/>
    </source>
</evidence>
<protein>
    <recommendedName>
        <fullName evidence="4">Type IV pilus assembly protein PilV</fullName>
    </recommendedName>
</protein>
<keyword evidence="3" id="KW-1185">Reference proteome</keyword>
<dbReference type="OrthoDB" id="5768019at2"/>
<accession>I1DUY9</accession>
<organism evidence="2 3">
    <name type="scientific">Rheinheimera nanhaiensis E407-8</name>
    <dbReference type="NCBI Taxonomy" id="562729"/>
    <lineage>
        <taxon>Bacteria</taxon>
        <taxon>Pseudomonadati</taxon>
        <taxon>Pseudomonadota</taxon>
        <taxon>Gammaproteobacteria</taxon>
        <taxon>Chromatiales</taxon>
        <taxon>Chromatiaceae</taxon>
        <taxon>Rheinheimera</taxon>
    </lineage>
</organism>
<gene>
    <name evidence="2" type="ORF">RNAN_0837</name>
</gene>
<keyword evidence="1" id="KW-0472">Membrane</keyword>
<evidence type="ECO:0008006" key="4">
    <source>
        <dbReference type="Google" id="ProtNLM"/>
    </source>
</evidence>
<dbReference type="InterPro" id="IPR012902">
    <property type="entry name" value="N_methyl_site"/>
</dbReference>
<dbReference type="RefSeq" id="WP_008219032.1">
    <property type="nucleotide sequence ID" value="NZ_BAFK01000003.1"/>
</dbReference>
<sequence length="163" mass="17428">MQLQSGFSLIEVLVSLLILKVGLLGVLAGQTLAVQQVQDALQRTQAVAFSTMALNELAGNDALLPAVKELTPYTELPELPPCAPPTQCTPAQITSIQLHQLVSRLQQAATGKLHQAALCVTPQHQTVQLTMTWQRRLKQQAGNASLCSADAQRAQLILTASQG</sequence>
<evidence type="ECO:0000313" key="2">
    <source>
        <dbReference type="EMBL" id="GAB57867.1"/>
    </source>
</evidence>